<dbReference type="EMBL" id="AP027272">
    <property type="protein sequence ID" value="BDX08043.1"/>
    <property type="molecule type" value="Genomic_DNA"/>
</dbReference>
<dbReference type="NCBIfam" id="TIGR02937">
    <property type="entry name" value="sigma70-ECF"/>
    <property type="match status" value="1"/>
</dbReference>
<keyword evidence="9" id="KW-1185">Reference proteome</keyword>
<keyword evidence="4" id="KW-0238">DNA-binding</keyword>
<dbReference type="AlphaFoldDB" id="A0AA48KRX7"/>
<reference evidence="8" key="1">
    <citation type="submission" date="2023-01" db="EMBL/GenBank/DDBJ databases">
        <title>Complete genome sequence of Planctobacterium marinum strain Dej080120_11.</title>
        <authorList>
            <person name="Ueki S."/>
            <person name="Maruyama F."/>
        </authorList>
    </citation>
    <scope>NUCLEOTIDE SEQUENCE</scope>
    <source>
        <strain evidence="8">Dej080120_11</strain>
    </source>
</reference>
<dbReference type="Gene3D" id="1.10.10.10">
    <property type="entry name" value="Winged helix-like DNA-binding domain superfamily/Winged helix DNA-binding domain"/>
    <property type="match status" value="1"/>
</dbReference>
<evidence type="ECO:0000313" key="8">
    <source>
        <dbReference type="EMBL" id="BDX08043.1"/>
    </source>
</evidence>
<accession>A0AA48KRX7</accession>
<dbReference type="InterPro" id="IPR013324">
    <property type="entry name" value="RNA_pol_sigma_r3/r4-like"/>
</dbReference>
<feature type="domain" description="RNA polymerase sigma factor 70 region 4 type 2" evidence="7">
    <location>
        <begin position="154"/>
        <end position="202"/>
    </location>
</feature>
<dbReference type="InterPro" id="IPR039425">
    <property type="entry name" value="RNA_pol_sigma-70-like"/>
</dbReference>
<dbReference type="InterPro" id="IPR007627">
    <property type="entry name" value="RNA_pol_sigma70_r2"/>
</dbReference>
<dbReference type="KEGG" id="pmaw:MACH26_35640"/>
<dbReference type="GO" id="GO:0003677">
    <property type="term" value="F:DNA binding"/>
    <property type="evidence" value="ECO:0007669"/>
    <property type="project" value="UniProtKB-KW"/>
</dbReference>
<dbReference type="Gene3D" id="1.10.1740.10">
    <property type="match status" value="1"/>
</dbReference>
<dbReference type="InterPro" id="IPR014284">
    <property type="entry name" value="RNA_pol_sigma-70_dom"/>
</dbReference>
<dbReference type="Pfam" id="PF04542">
    <property type="entry name" value="Sigma70_r2"/>
    <property type="match status" value="1"/>
</dbReference>
<gene>
    <name evidence="8" type="ORF">MACH26_35640</name>
</gene>
<evidence type="ECO:0000259" key="7">
    <source>
        <dbReference type="Pfam" id="PF08281"/>
    </source>
</evidence>
<dbReference type="GO" id="GO:0016987">
    <property type="term" value="F:sigma factor activity"/>
    <property type="evidence" value="ECO:0007669"/>
    <property type="project" value="UniProtKB-KW"/>
</dbReference>
<comment type="similarity">
    <text evidence="1">Belongs to the sigma-70 factor family. ECF subfamily.</text>
</comment>
<feature type="domain" description="RNA polymerase sigma-70 region 2" evidence="6">
    <location>
        <begin position="53"/>
        <end position="117"/>
    </location>
</feature>
<dbReference type="InterPro" id="IPR013249">
    <property type="entry name" value="RNA_pol_sigma70_r4_t2"/>
</dbReference>
<evidence type="ECO:0000259" key="6">
    <source>
        <dbReference type="Pfam" id="PF04542"/>
    </source>
</evidence>
<proteinExistence type="inferred from homology"/>
<name>A0AA48KRX7_9ALTE</name>
<sequence>MVESLIMLYRVTVNEKEEQLKGMQVAENQWLTLEDNELIKAYISGEFAAFECLYNRHKGGSFRFILRQVKDSTSAEDLMQELWFKVVSNIRQFKGESKFTTWLYQMARNLMIDRFRHLEVVSGVIAETEAREEVASDWRQTADTDLVQKRQKAALSRCLQKLPKAQLESFLLKEEGNLTRSDVAQITGVSLEAAKSRLRAAYNELRTCISRVLGENDD</sequence>
<dbReference type="PANTHER" id="PTHR43133">
    <property type="entry name" value="RNA POLYMERASE ECF-TYPE SIGMA FACTO"/>
    <property type="match status" value="1"/>
</dbReference>
<protein>
    <submittedName>
        <fullName evidence="8">Ecf-type RNA polymerase sigma factor</fullName>
    </submittedName>
</protein>
<dbReference type="GO" id="GO:0006352">
    <property type="term" value="P:DNA-templated transcription initiation"/>
    <property type="evidence" value="ECO:0007669"/>
    <property type="project" value="InterPro"/>
</dbReference>
<keyword evidence="2" id="KW-0805">Transcription regulation</keyword>
<keyword evidence="5" id="KW-0804">Transcription</keyword>
<evidence type="ECO:0000256" key="1">
    <source>
        <dbReference type="ARBA" id="ARBA00010641"/>
    </source>
</evidence>
<dbReference type="InterPro" id="IPR036388">
    <property type="entry name" value="WH-like_DNA-bd_sf"/>
</dbReference>
<dbReference type="Proteomes" id="UP001333710">
    <property type="component" value="Chromosome"/>
</dbReference>
<evidence type="ECO:0000256" key="4">
    <source>
        <dbReference type="ARBA" id="ARBA00023125"/>
    </source>
</evidence>
<evidence type="ECO:0000256" key="3">
    <source>
        <dbReference type="ARBA" id="ARBA00023082"/>
    </source>
</evidence>
<dbReference type="InterPro" id="IPR013325">
    <property type="entry name" value="RNA_pol_sigma_r2"/>
</dbReference>
<evidence type="ECO:0000256" key="2">
    <source>
        <dbReference type="ARBA" id="ARBA00023015"/>
    </source>
</evidence>
<evidence type="ECO:0000313" key="9">
    <source>
        <dbReference type="Proteomes" id="UP001333710"/>
    </source>
</evidence>
<dbReference type="RefSeq" id="WP_338294129.1">
    <property type="nucleotide sequence ID" value="NZ_AP027272.1"/>
</dbReference>
<organism evidence="8 9">
    <name type="scientific">Planctobacterium marinum</name>
    <dbReference type="NCBI Taxonomy" id="1631968"/>
    <lineage>
        <taxon>Bacteria</taxon>
        <taxon>Pseudomonadati</taxon>
        <taxon>Pseudomonadota</taxon>
        <taxon>Gammaproteobacteria</taxon>
        <taxon>Alteromonadales</taxon>
        <taxon>Alteromonadaceae</taxon>
        <taxon>Planctobacterium</taxon>
    </lineage>
</organism>
<dbReference type="Pfam" id="PF08281">
    <property type="entry name" value="Sigma70_r4_2"/>
    <property type="match status" value="1"/>
</dbReference>
<dbReference type="PANTHER" id="PTHR43133:SF8">
    <property type="entry name" value="RNA POLYMERASE SIGMA FACTOR HI_1459-RELATED"/>
    <property type="match status" value="1"/>
</dbReference>
<keyword evidence="3" id="KW-0731">Sigma factor</keyword>
<evidence type="ECO:0000256" key="5">
    <source>
        <dbReference type="ARBA" id="ARBA00023163"/>
    </source>
</evidence>
<dbReference type="SUPFAM" id="SSF88659">
    <property type="entry name" value="Sigma3 and sigma4 domains of RNA polymerase sigma factors"/>
    <property type="match status" value="1"/>
</dbReference>
<dbReference type="SUPFAM" id="SSF88946">
    <property type="entry name" value="Sigma2 domain of RNA polymerase sigma factors"/>
    <property type="match status" value="1"/>
</dbReference>